<dbReference type="GO" id="GO:0006935">
    <property type="term" value="P:chemotaxis"/>
    <property type="evidence" value="ECO:0007669"/>
    <property type="project" value="UniProtKB-KW"/>
</dbReference>
<keyword evidence="4" id="KW-1003">Cell membrane</keyword>
<dbReference type="GO" id="GO:0009425">
    <property type="term" value="C:bacterial-type flagellum basal body"/>
    <property type="evidence" value="ECO:0007669"/>
    <property type="project" value="InterPro"/>
</dbReference>
<organism evidence="11 12">
    <name type="scientific">Citrobacter youngae</name>
    <dbReference type="NCBI Taxonomy" id="133448"/>
    <lineage>
        <taxon>Bacteria</taxon>
        <taxon>Pseudomonadati</taxon>
        <taxon>Pseudomonadota</taxon>
        <taxon>Gammaproteobacteria</taxon>
        <taxon>Enterobacterales</taxon>
        <taxon>Enterobacteriaceae</taxon>
        <taxon>Citrobacter</taxon>
        <taxon>Citrobacter freundii complex</taxon>
    </lineage>
</organism>
<evidence type="ECO:0000256" key="8">
    <source>
        <dbReference type="ARBA" id="ARBA00022989"/>
    </source>
</evidence>
<evidence type="ECO:0000256" key="9">
    <source>
        <dbReference type="ARBA" id="ARBA00023136"/>
    </source>
</evidence>
<evidence type="ECO:0000256" key="3">
    <source>
        <dbReference type="ARBA" id="ARBA00008281"/>
    </source>
</evidence>
<dbReference type="AlphaFoldDB" id="A0A9Q8E7S5"/>
<keyword evidence="5 10" id="KW-0145">Chemotaxis</keyword>
<dbReference type="GeneID" id="83645242"/>
<evidence type="ECO:0000256" key="4">
    <source>
        <dbReference type="ARBA" id="ARBA00022475"/>
    </source>
</evidence>
<keyword evidence="11" id="KW-0966">Cell projection</keyword>
<evidence type="ECO:0000313" key="11">
    <source>
        <dbReference type="EMBL" id="SUX78066.1"/>
    </source>
</evidence>
<keyword evidence="9 10" id="KW-0472">Membrane</keyword>
<evidence type="ECO:0000256" key="10">
    <source>
        <dbReference type="RuleBase" id="RU364125"/>
    </source>
</evidence>
<evidence type="ECO:0000256" key="2">
    <source>
        <dbReference type="ARBA" id="ARBA00004162"/>
    </source>
</evidence>
<keyword evidence="6" id="KW-0812">Transmembrane</keyword>
<proteinExistence type="inferred from homology"/>
<keyword evidence="8" id="KW-1133">Transmembrane helix</keyword>
<evidence type="ECO:0000256" key="7">
    <source>
        <dbReference type="ARBA" id="ARBA00022779"/>
    </source>
</evidence>
<dbReference type="InterPro" id="IPR005503">
    <property type="entry name" value="FliL"/>
</dbReference>
<comment type="function">
    <text evidence="1 10">Controls the rotational direction of flagella during chemotaxis.</text>
</comment>
<protein>
    <recommendedName>
        <fullName evidence="10">Flagellar protein FliL</fullName>
    </recommendedName>
</protein>
<evidence type="ECO:0000313" key="12">
    <source>
        <dbReference type="Proteomes" id="UP000255286"/>
    </source>
</evidence>
<evidence type="ECO:0000256" key="1">
    <source>
        <dbReference type="ARBA" id="ARBA00002254"/>
    </source>
</evidence>
<comment type="caution">
    <text evidence="11">The sequence shown here is derived from an EMBL/GenBank/DDBJ whole genome shotgun (WGS) entry which is preliminary data.</text>
</comment>
<dbReference type="GO" id="GO:0005886">
    <property type="term" value="C:plasma membrane"/>
    <property type="evidence" value="ECO:0007669"/>
    <property type="project" value="UniProtKB-SubCell"/>
</dbReference>
<comment type="similarity">
    <text evidence="3 10">Belongs to the FliL family.</text>
</comment>
<name>A0A9Q8E7S5_9ENTR</name>
<dbReference type="RefSeq" id="WP_061067337.1">
    <property type="nucleotide sequence ID" value="NZ_CP102500.1"/>
</dbReference>
<dbReference type="EMBL" id="UIGT01000001">
    <property type="protein sequence ID" value="SUX78066.1"/>
    <property type="molecule type" value="Genomic_DNA"/>
</dbReference>
<comment type="subcellular location">
    <subcellularLocation>
        <location evidence="10">Cell inner membrane</location>
    </subcellularLocation>
    <subcellularLocation>
        <location evidence="2">Cell membrane</location>
        <topology evidence="2">Single-pass membrane protein</topology>
    </subcellularLocation>
</comment>
<dbReference type="Pfam" id="PF03748">
    <property type="entry name" value="FliL"/>
    <property type="match status" value="1"/>
</dbReference>
<reference evidence="11 12" key="1">
    <citation type="submission" date="2018-06" db="EMBL/GenBank/DDBJ databases">
        <authorList>
            <consortium name="Pathogen Informatics"/>
            <person name="Doyle S."/>
        </authorList>
    </citation>
    <scope>NUCLEOTIDE SEQUENCE [LARGE SCALE GENOMIC DNA]</scope>
    <source>
        <strain evidence="11 12">NCTC8782</strain>
    </source>
</reference>
<evidence type="ECO:0000256" key="6">
    <source>
        <dbReference type="ARBA" id="ARBA00022692"/>
    </source>
</evidence>
<keyword evidence="10" id="KW-0997">Cell inner membrane</keyword>
<keyword evidence="11" id="KW-0969">Cilium</keyword>
<evidence type="ECO:0000256" key="5">
    <source>
        <dbReference type="ARBA" id="ARBA00022500"/>
    </source>
</evidence>
<dbReference type="Proteomes" id="UP000255286">
    <property type="component" value="Unassembled WGS sequence"/>
</dbReference>
<sequence length="159" mass="17652">MKKIVIACVISSVVALGIAGGAGWGIYHFMNKGAKAKVATTANLAEIPEENQDESSSIFVSLPETVVTLHDNEGADRYMVAELVMVVDSDKDAEKIKKDEPLYQSITVDELSNMKYEEIRALKISEIRTMVSNTLKKELARRKMATPYKDILVKKVVFQ</sequence>
<accession>A0A9Q8E7S5</accession>
<gene>
    <name evidence="11" type="primary">lafF</name>
    <name evidence="11" type="ORF">NCTC8782_00503</name>
</gene>
<dbReference type="GO" id="GO:0071973">
    <property type="term" value="P:bacterial-type flagellum-dependent cell motility"/>
    <property type="evidence" value="ECO:0007669"/>
    <property type="project" value="InterPro"/>
</dbReference>
<keyword evidence="11" id="KW-0282">Flagellum</keyword>
<keyword evidence="7 10" id="KW-0283">Flagellar rotation</keyword>